<evidence type="ECO:0000313" key="3">
    <source>
        <dbReference type="EMBL" id="KAL1191578.1"/>
    </source>
</evidence>
<feature type="region of interest" description="Disordered" evidence="1">
    <location>
        <begin position="58"/>
        <end position="95"/>
    </location>
</feature>
<dbReference type="AlphaFoldDB" id="A0ABD0ZA55"/>
<dbReference type="EMBL" id="JBANAX010000849">
    <property type="protein sequence ID" value="KAL1191578.1"/>
    <property type="molecule type" value="Genomic_DNA"/>
</dbReference>
<dbReference type="PANTHER" id="PTHR12436">
    <property type="entry name" value="80 KDA MCM3-ASSOCIATED PROTEIN"/>
    <property type="match status" value="1"/>
</dbReference>
<name>A0ABD0ZA55_CARAN</name>
<accession>A0ABD0ZA55</accession>
<feature type="region of interest" description="Disordered" evidence="1">
    <location>
        <begin position="337"/>
        <end position="434"/>
    </location>
</feature>
<dbReference type="PANTHER" id="PTHR12436:SF4">
    <property type="entry name" value="LEUKOCYTE RECEPTOR CLUSTER MEMBER 8"/>
    <property type="match status" value="1"/>
</dbReference>
<organism evidence="3 4">
    <name type="scientific">Cardamine amara subsp. amara</name>
    <dbReference type="NCBI Taxonomy" id="228776"/>
    <lineage>
        <taxon>Eukaryota</taxon>
        <taxon>Viridiplantae</taxon>
        <taxon>Streptophyta</taxon>
        <taxon>Embryophyta</taxon>
        <taxon>Tracheophyta</taxon>
        <taxon>Spermatophyta</taxon>
        <taxon>Magnoliopsida</taxon>
        <taxon>eudicotyledons</taxon>
        <taxon>Gunneridae</taxon>
        <taxon>Pentapetalae</taxon>
        <taxon>rosids</taxon>
        <taxon>malvids</taxon>
        <taxon>Brassicales</taxon>
        <taxon>Brassicaceae</taxon>
        <taxon>Cardamineae</taxon>
        <taxon>Cardamine</taxon>
    </lineage>
</organism>
<feature type="compositionally biased region" description="Low complexity" evidence="1">
    <location>
        <begin position="84"/>
        <end position="95"/>
    </location>
</feature>
<dbReference type="Pfam" id="PF03399">
    <property type="entry name" value="SAC3_GANP"/>
    <property type="match status" value="1"/>
</dbReference>
<feature type="region of interest" description="Disordered" evidence="1">
    <location>
        <begin position="567"/>
        <end position="689"/>
    </location>
</feature>
<feature type="compositionally biased region" description="Polar residues" evidence="1">
    <location>
        <begin position="58"/>
        <end position="83"/>
    </location>
</feature>
<evidence type="ECO:0000256" key="1">
    <source>
        <dbReference type="SAM" id="MobiDB-lite"/>
    </source>
</evidence>
<dbReference type="PROSITE" id="PS50250">
    <property type="entry name" value="PCI"/>
    <property type="match status" value="1"/>
</dbReference>
<dbReference type="InterPro" id="IPR045107">
    <property type="entry name" value="SAC3/GANP/THP3"/>
</dbReference>
<gene>
    <name evidence="3" type="ORF">V5N11_007606</name>
</gene>
<dbReference type="Gene3D" id="1.25.40.990">
    <property type="match status" value="1"/>
</dbReference>
<dbReference type="FunFam" id="1.25.40.990:FF:000005">
    <property type="entry name" value="Putative SAC3/GANP family protein"/>
    <property type="match status" value="1"/>
</dbReference>
<feature type="region of interest" description="Disordered" evidence="1">
    <location>
        <begin position="519"/>
        <end position="550"/>
    </location>
</feature>
<feature type="domain" description="PCI" evidence="2">
    <location>
        <begin position="803"/>
        <end position="977"/>
    </location>
</feature>
<proteinExistence type="predicted"/>
<dbReference type="InterPro" id="IPR000717">
    <property type="entry name" value="PCI_dom"/>
</dbReference>
<dbReference type="Proteomes" id="UP001558713">
    <property type="component" value="Unassembled WGS sequence"/>
</dbReference>
<feature type="compositionally biased region" description="Polar residues" evidence="1">
    <location>
        <begin position="519"/>
        <end position="538"/>
    </location>
</feature>
<comment type="caution">
    <text evidence="3">The sequence shown here is derived from an EMBL/GenBank/DDBJ whole genome shotgun (WGS) entry which is preliminary data.</text>
</comment>
<feature type="region of interest" description="Disordered" evidence="1">
    <location>
        <begin position="274"/>
        <end position="322"/>
    </location>
</feature>
<evidence type="ECO:0000313" key="4">
    <source>
        <dbReference type="Proteomes" id="UP001558713"/>
    </source>
</evidence>
<feature type="compositionally biased region" description="Polar residues" evidence="1">
    <location>
        <begin position="408"/>
        <end position="421"/>
    </location>
</feature>
<feature type="compositionally biased region" description="Basic and acidic residues" evidence="1">
    <location>
        <begin position="652"/>
        <end position="679"/>
    </location>
</feature>
<dbReference type="InterPro" id="IPR005062">
    <property type="entry name" value="SAC3/GANP/THP3_conserved"/>
</dbReference>
<reference evidence="3 4" key="1">
    <citation type="submission" date="2024-04" db="EMBL/GenBank/DDBJ databases">
        <title>Genome assembly C_amara_ONT_v2.</title>
        <authorList>
            <person name="Yant L."/>
            <person name="Moore C."/>
            <person name="Slenker M."/>
        </authorList>
    </citation>
    <scope>NUCLEOTIDE SEQUENCE [LARGE SCALE GENOMIC DNA]</scope>
    <source>
        <tissue evidence="3">Leaf</tissue>
    </source>
</reference>
<sequence>MNQAGNTQAVAPLDPNSIENRYGVDGSQAHKYSYQYSTGSDGTPWTAHTVENQAVENGNYSNSNYYHPQPTGPATGSVQEIPNTASFTSSSTSGTANVAQDYSGYTAYQTSSDPHSYSNTGYSNYYSGYQQQPSQSYPQPVGAYQNTGATQPLSSFQNPGSYAGTASYSGTYYNPADYQTAGGYQSTNYNNQSAGSYPSTNYSNQTPALNQGNYTDYTSNPYQNYTPNASNTHSSTIASTTPVHYQQNYQQWPEYYSQTEVPCAPGTEKLSATSAYSQSFPAPGVTSEMPASNGQPAPSYVQPWRQETDSSQPPSHQPGAAVSTSNDAYWMHQTPSLQAHHPVPPQNHYQSPLETKPSYETPFQGHQRATHPQGMMNSQSSFHQAPLGYRQPTQTSPSVDPQRVSKVQIPTNPRIASNLPSGFTKMDKDSSAAGAAQTPAYVSISLPKPKDHTTATPVSGPFPKSLRGFVERAFARCKDEKEKASCGAALKEIIRKANDDGTINTRDWDTEPLLTVQNTNVTNAESSSTLISSLQNKSPTRRPKSRWEPLQEAKPFVKPASTFSNAVKFGGWNHQNENNKKGSETFQKVDAPTGFKPSYSGQNSAKKSFQRPVKRQRFSGGAATAIDDEASSDSDKDLTPYYSSAMALASSADEKKRRDSRSKRFEKVQGHSRGNDLPKPKNANVGNLHSRRATALRLSKNFDESGSRAVEDIDWDALTVKGTCQEIEKRYLRLTSAPDPATVRPEDVLEKALLMVKDSQKNYLYKCDQLKSIRQDLTVQRIHNHLTAKVYETHARLALEAGDLPEYNQCLSQLKILYAEGIEGCSLEFAAYSLLYITLHSNNNRELLSSMSRLSEEAKNDEAVRHALSVRAAVTSGNYVMFFRLYKTAPNMNSCLMDLYVEKMRYKAVTFISRSCRPTIPVSYLVQVLGFSGASSEGMDEKETDGMEECLEWLKSHGANLTPDSNGDILLDTKASSTSLFMPEPEDAVAHGDRNLDVNDFFTRTG</sequence>
<keyword evidence="4" id="KW-1185">Reference proteome</keyword>
<protein>
    <submittedName>
        <fullName evidence="3">SAC3 family protein A</fullName>
    </submittedName>
</protein>
<feature type="compositionally biased region" description="Basic residues" evidence="1">
    <location>
        <begin position="608"/>
        <end position="617"/>
    </location>
</feature>
<feature type="region of interest" description="Disordered" evidence="1">
    <location>
        <begin position="1"/>
        <end position="26"/>
    </location>
</feature>
<evidence type="ECO:0000259" key="2">
    <source>
        <dbReference type="PROSITE" id="PS50250"/>
    </source>
</evidence>